<keyword evidence="1" id="KW-0129">CBS domain</keyword>
<sequence length="151" mass="16622">MPIAKQIMTRDPYTVTQETAVRDLAEKLTKNNYSGAPVLDEGGALIGVVTVSDLIFQRKKLHLPTVFTLFDSVITLGSQYEVDDQIKKMLGSTVSEIMTREVITVDEDAQLEDIATIMSEQGRHFIPVVKDGQLVGVIDRSDIMKAIVKGA</sequence>
<dbReference type="Gene3D" id="3.10.580.10">
    <property type="entry name" value="CBS-domain"/>
    <property type="match status" value="1"/>
</dbReference>
<dbReference type="Pfam" id="PF00571">
    <property type="entry name" value="CBS"/>
    <property type="match status" value="2"/>
</dbReference>
<dbReference type="AlphaFoldDB" id="A0A3B1CJ45"/>
<accession>A0A3B1CJ45</accession>
<dbReference type="PANTHER" id="PTHR43080">
    <property type="entry name" value="CBS DOMAIN-CONTAINING PROTEIN CBSX3, MITOCHONDRIAL"/>
    <property type="match status" value="1"/>
</dbReference>
<feature type="domain" description="CBS" evidence="2">
    <location>
        <begin position="98"/>
        <end position="151"/>
    </location>
</feature>
<evidence type="ECO:0000256" key="1">
    <source>
        <dbReference type="ARBA" id="ARBA00023122"/>
    </source>
</evidence>
<dbReference type="SUPFAM" id="SSF54631">
    <property type="entry name" value="CBS-domain pair"/>
    <property type="match status" value="1"/>
</dbReference>
<dbReference type="InterPro" id="IPR000644">
    <property type="entry name" value="CBS_dom"/>
</dbReference>
<protein>
    <recommendedName>
        <fullName evidence="2">CBS domain-containing protein</fullName>
    </recommendedName>
</protein>
<dbReference type="PANTHER" id="PTHR43080:SF26">
    <property type="entry name" value="REGULATORY PROTEIN"/>
    <property type="match status" value="1"/>
</dbReference>
<evidence type="ECO:0000259" key="2">
    <source>
        <dbReference type="PROSITE" id="PS51371"/>
    </source>
</evidence>
<reference evidence="3" key="1">
    <citation type="submission" date="2018-06" db="EMBL/GenBank/DDBJ databases">
        <authorList>
            <person name="Zhirakovskaya E."/>
        </authorList>
    </citation>
    <scope>NUCLEOTIDE SEQUENCE</scope>
</reference>
<dbReference type="InterPro" id="IPR046342">
    <property type="entry name" value="CBS_dom_sf"/>
</dbReference>
<gene>
    <name evidence="3" type="ORF">MNBD_NITROSPINAE04-970</name>
</gene>
<dbReference type="EMBL" id="UOGA01000075">
    <property type="protein sequence ID" value="VAX16787.1"/>
    <property type="molecule type" value="Genomic_DNA"/>
</dbReference>
<dbReference type="InterPro" id="IPR051257">
    <property type="entry name" value="Diverse_CBS-Domain"/>
</dbReference>
<dbReference type="CDD" id="cd04586">
    <property type="entry name" value="CBS_pair_BON_assoc"/>
    <property type="match status" value="1"/>
</dbReference>
<feature type="domain" description="CBS" evidence="2">
    <location>
        <begin position="8"/>
        <end position="65"/>
    </location>
</feature>
<name>A0A3B1CJ45_9ZZZZ</name>
<organism evidence="3">
    <name type="scientific">hydrothermal vent metagenome</name>
    <dbReference type="NCBI Taxonomy" id="652676"/>
    <lineage>
        <taxon>unclassified sequences</taxon>
        <taxon>metagenomes</taxon>
        <taxon>ecological metagenomes</taxon>
    </lineage>
</organism>
<dbReference type="SMART" id="SM00116">
    <property type="entry name" value="CBS"/>
    <property type="match status" value="2"/>
</dbReference>
<evidence type="ECO:0000313" key="3">
    <source>
        <dbReference type="EMBL" id="VAX16787.1"/>
    </source>
</evidence>
<dbReference type="PROSITE" id="PS51371">
    <property type="entry name" value="CBS"/>
    <property type="match status" value="2"/>
</dbReference>
<proteinExistence type="predicted"/>